<dbReference type="EMBL" id="JEMU01000005">
    <property type="protein sequence ID" value="KAJ03585.1"/>
    <property type="molecule type" value="Genomic_DNA"/>
</dbReference>
<protein>
    <recommendedName>
        <fullName evidence="2">Phytase-like domain-containing protein</fullName>
    </recommendedName>
</protein>
<name>A0A061SVT0_9RHOB</name>
<dbReference type="RefSeq" id="WP_051584075.1">
    <property type="nucleotide sequence ID" value="NZ_JEMU01000005.1"/>
</dbReference>
<sequence length="296" mass="32348">MRFGSGQLILRLCLFAICLTCAATTAQAEPNLQLLSKLNWAEDAAWFGGFSGAEVSEDGQMITLISDRGTLVTAQVARRPDGAIDRFSLQSHHILWNGTDTPGDHDAEGLARTGDGTFYLSAEHDHHVAHLDVNTGQIATLPRAKDFAAFQPNSGIEALAAGPDGALYAIPERSGKVDRPFPVFRFKDGVWSITHHIPRHGPFLPVGADIGPDGLFYLLERAATPLGFRSRIRRFDLSKTPLRPKTLLSTGPARFDNLEAISVWRDPAGAIRLLLVSDDNFLSIQHTQIIEYALTE</sequence>
<feature type="domain" description="Phytase-like" evidence="2">
    <location>
        <begin position="46"/>
        <end position="281"/>
    </location>
</feature>
<reference evidence="3 4" key="1">
    <citation type="journal article" date="2014" name="Genome Announc.">
        <title>Draft Genome Sequences of Two Isolates of the Roseobacter Group, Sulfitobacter sp. Strains 3SOLIMAR09 and 1FIGIMAR09, from Harbors of Mallorca Island (Mediterranean Sea).</title>
        <authorList>
            <person name="Mas-Llado M."/>
            <person name="Pina-Villalonga J.M."/>
            <person name="Brunet-Galmes I."/>
            <person name="Nogales B."/>
            <person name="Bosch R."/>
        </authorList>
    </citation>
    <scope>NUCLEOTIDE SEQUENCE [LARGE SCALE GENOMIC DNA]</scope>
    <source>
        <strain evidence="3 4">1FIGIMAR09</strain>
    </source>
</reference>
<dbReference type="AlphaFoldDB" id="A0A061SVT0"/>
<dbReference type="STRING" id="83219.PM02_07115"/>
<evidence type="ECO:0000313" key="3">
    <source>
        <dbReference type="EMBL" id="KAJ03585.1"/>
    </source>
</evidence>
<dbReference type="InterPro" id="IPR027372">
    <property type="entry name" value="Phytase-like_dom"/>
</dbReference>
<feature type="chain" id="PRO_5001611534" description="Phytase-like domain-containing protein" evidence="1">
    <location>
        <begin position="29"/>
        <end position="296"/>
    </location>
</feature>
<evidence type="ECO:0000313" key="4">
    <source>
        <dbReference type="Proteomes" id="UP000027337"/>
    </source>
</evidence>
<dbReference type="SUPFAM" id="SSF101898">
    <property type="entry name" value="NHL repeat"/>
    <property type="match status" value="1"/>
</dbReference>
<comment type="caution">
    <text evidence="3">The sequence shown here is derived from an EMBL/GenBank/DDBJ whole genome shotgun (WGS) entry which is preliminary data.</text>
</comment>
<dbReference type="Proteomes" id="UP000027337">
    <property type="component" value="Unassembled WGS sequence"/>
</dbReference>
<dbReference type="InterPro" id="IPR015943">
    <property type="entry name" value="WD40/YVTN_repeat-like_dom_sf"/>
</dbReference>
<evidence type="ECO:0000256" key="1">
    <source>
        <dbReference type="SAM" id="SignalP"/>
    </source>
</evidence>
<keyword evidence="1" id="KW-0732">Signal</keyword>
<dbReference type="eggNOG" id="COG4246">
    <property type="taxonomic scope" value="Bacteria"/>
</dbReference>
<evidence type="ECO:0000259" key="2">
    <source>
        <dbReference type="Pfam" id="PF13449"/>
    </source>
</evidence>
<dbReference type="InterPro" id="IPR014567">
    <property type="entry name" value="UCP031900"/>
</dbReference>
<feature type="signal peptide" evidence="1">
    <location>
        <begin position="1"/>
        <end position="28"/>
    </location>
</feature>
<proteinExistence type="predicted"/>
<accession>A0A061SVT0</accession>
<dbReference type="Gene3D" id="2.130.10.10">
    <property type="entry name" value="YVTN repeat-like/Quinoprotein amine dehydrogenase"/>
    <property type="match status" value="1"/>
</dbReference>
<organism evidence="3 4">
    <name type="scientific">Sulfitobacter mediterraneus</name>
    <dbReference type="NCBI Taxonomy" id="83219"/>
    <lineage>
        <taxon>Bacteria</taxon>
        <taxon>Pseudomonadati</taxon>
        <taxon>Pseudomonadota</taxon>
        <taxon>Alphaproteobacteria</taxon>
        <taxon>Rhodobacterales</taxon>
        <taxon>Roseobacteraceae</taxon>
        <taxon>Sulfitobacter</taxon>
    </lineage>
</organism>
<dbReference type="PIRSF" id="PIRSF031900">
    <property type="entry name" value="UCP031900"/>
    <property type="match status" value="1"/>
</dbReference>
<gene>
    <name evidence="3" type="ORF">PM02_07115</name>
</gene>
<dbReference type="Pfam" id="PF13449">
    <property type="entry name" value="Phytase-like"/>
    <property type="match status" value="1"/>
</dbReference>
<keyword evidence="4" id="KW-1185">Reference proteome</keyword>